<dbReference type="InterPro" id="IPR016180">
    <property type="entry name" value="Ribosomal_uL16_dom"/>
</dbReference>
<gene>
    <name evidence="5" type="ORF">HK103_002606</name>
</gene>
<dbReference type="PANTHER" id="PTHR12220:SF13">
    <property type="entry name" value="LARGE RIBOSOMAL SUBUNIT PROTEIN UL16M"/>
    <property type="match status" value="1"/>
</dbReference>
<dbReference type="Pfam" id="PF00252">
    <property type="entry name" value="Ribosomal_L16"/>
    <property type="match status" value="1"/>
</dbReference>
<evidence type="ECO:0000256" key="1">
    <source>
        <dbReference type="ARBA" id="ARBA00008931"/>
    </source>
</evidence>
<comment type="caution">
    <text evidence="5">The sequence shown here is derived from an EMBL/GenBank/DDBJ whole genome shotgun (WGS) entry which is preliminary data.</text>
</comment>
<evidence type="ECO:0000256" key="3">
    <source>
        <dbReference type="ARBA" id="ARBA00023274"/>
    </source>
</evidence>
<accession>A0AAD5Y2G6</accession>
<dbReference type="Proteomes" id="UP001210925">
    <property type="component" value="Unassembled WGS sequence"/>
</dbReference>
<dbReference type="GO" id="GO:0003735">
    <property type="term" value="F:structural constituent of ribosome"/>
    <property type="evidence" value="ECO:0007669"/>
    <property type="project" value="InterPro"/>
</dbReference>
<evidence type="ECO:0000256" key="2">
    <source>
        <dbReference type="ARBA" id="ARBA00022980"/>
    </source>
</evidence>
<evidence type="ECO:0008006" key="7">
    <source>
        <dbReference type="Google" id="ProtNLM"/>
    </source>
</evidence>
<keyword evidence="3 4" id="KW-0687">Ribonucleoprotein</keyword>
<dbReference type="InterPro" id="IPR000114">
    <property type="entry name" value="Ribosomal_uL16_bact-type"/>
</dbReference>
<dbReference type="AlphaFoldDB" id="A0AAD5Y2G6"/>
<keyword evidence="2 4" id="KW-0689">Ribosomal protein</keyword>
<comment type="similarity">
    <text evidence="1 4">Belongs to the universal ribosomal protein uL16 family.</text>
</comment>
<dbReference type="PANTHER" id="PTHR12220">
    <property type="entry name" value="50S/60S RIBOSOMAL PROTEIN L16"/>
    <property type="match status" value="1"/>
</dbReference>
<dbReference type="NCBIfam" id="TIGR01164">
    <property type="entry name" value="rplP_bact"/>
    <property type="match status" value="1"/>
</dbReference>
<dbReference type="InterPro" id="IPR036920">
    <property type="entry name" value="Ribosomal_uL16_sf"/>
</dbReference>
<protein>
    <recommendedName>
        <fullName evidence="7">Ribosomal protein L16</fullName>
    </recommendedName>
</protein>
<reference evidence="5" key="1">
    <citation type="submission" date="2020-05" db="EMBL/GenBank/DDBJ databases">
        <title>Phylogenomic resolution of chytrid fungi.</title>
        <authorList>
            <person name="Stajich J.E."/>
            <person name="Amses K."/>
            <person name="Simmons R."/>
            <person name="Seto K."/>
            <person name="Myers J."/>
            <person name="Bonds A."/>
            <person name="Quandt C.A."/>
            <person name="Barry K."/>
            <person name="Liu P."/>
            <person name="Grigoriev I."/>
            <person name="Longcore J.E."/>
            <person name="James T.Y."/>
        </authorList>
    </citation>
    <scope>NUCLEOTIDE SEQUENCE</scope>
    <source>
        <strain evidence="5">PLAUS21</strain>
    </source>
</reference>
<proteinExistence type="inferred from homology"/>
<dbReference type="InterPro" id="IPR047873">
    <property type="entry name" value="Ribosomal_uL16"/>
</dbReference>
<dbReference type="InterPro" id="IPR020798">
    <property type="entry name" value="Ribosomal_uL16_CS"/>
</dbReference>
<dbReference type="PRINTS" id="PR00060">
    <property type="entry name" value="RIBOSOMALL16"/>
</dbReference>
<keyword evidence="6" id="KW-1185">Reference proteome</keyword>
<dbReference type="Gene3D" id="3.90.1170.10">
    <property type="entry name" value="Ribosomal protein L10e/L16"/>
    <property type="match status" value="1"/>
</dbReference>
<dbReference type="GO" id="GO:0005762">
    <property type="term" value="C:mitochondrial large ribosomal subunit"/>
    <property type="evidence" value="ECO:0007669"/>
    <property type="project" value="TreeGrafter"/>
</dbReference>
<evidence type="ECO:0000313" key="6">
    <source>
        <dbReference type="Proteomes" id="UP001210925"/>
    </source>
</evidence>
<dbReference type="CDD" id="cd01433">
    <property type="entry name" value="Ribosomal_L16_L10e"/>
    <property type="match status" value="1"/>
</dbReference>
<evidence type="ECO:0000313" key="5">
    <source>
        <dbReference type="EMBL" id="KAJ3251161.1"/>
    </source>
</evidence>
<evidence type="ECO:0000256" key="4">
    <source>
        <dbReference type="RuleBase" id="RU004413"/>
    </source>
</evidence>
<dbReference type="EMBL" id="JADGKB010000197">
    <property type="protein sequence ID" value="KAJ3251161.1"/>
    <property type="molecule type" value="Genomic_DNA"/>
</dbReference>
<dbReference type="GO" id="GO:0019843">
    <property type="term" value="F:rRNA binding"/>
    <property type="evidence" value="ECO:0007669"/>
    <property type="project" value="InterPro"/>
</dbReference>
<dbReference type="SUPFAM" id="SSF54686">
    <property type="entry name" value="Ribosomal protein L16p/L10e"/>
    <property type="match status" value="1"/>
</dbReference>
<name>A0AAD5Y2G6_9FUNG</name>
<organism evidence="5 6">
    <name type="scientific">Boothiomyces macroporosus</name>
    <dbReference type="NCBI Taxonomy" id="261099"/>
    <lineage>
        <taxon>Eukaryota</taxon>
        <taxon>Fungi</taxon>
        <taxon>Fungi incertae sedis</taxon>
        <taxon>Chytridiomycota</taxon>
        <taxon>Chytridiomycota incertae sedis</taxon>
        <taxon>Chytridiomycetes</taxon>
        <taxon>Rhizophydiales</taxon>
        <taxon>Terramycetaceae</taxon>
        <taxon>Boothiomyces</taxon>
    </lineage>
</organism>
<sequence length="245" mass="28360">MITPGLEENEIKLEKEFDGGEYQDVPMAIQLTKATHQSDSRLYVAFPKKNFNNQKMFNLRVKLFQPTFSQIRTAVANYRPKKLKNKKAFKGIFRSPTDSIKSTTVYFGDYGLQAIEGGRLSDKQMDVVRQALRRFLKQEKTASLIMRVFPDRPVTAKPLEVRMGKGKGPVDYFAQWIAEGRVLFEVKGARPELAEKALDIAKQFLPIRTRIVKKDEMRMAPRVLPSFILNRLKENEYQQKIKELK</sequence>
<dbReference type="PROSITE" id="PS00701">
    <property type="entry name" value="RIBOSOMAL_L16_2"/>
    <property type="match status" value="1"/>
</dbReference>
<dbReference type="GO" id="GO:0032543">
    <property type="term" value="P:mitochondrial translation"/>
    <property type="evidence" value="ECO:0007669"/>
    <property type="project" value="TreeGrafter"/>
</dbReference>